<dbReference type="PANTHER" id="PTHR48098">
    <property type="entry name" value="ENTEROCHELIN ESTERASE-RELATED"/>
    <property type="match status" value="1"/>
</dbReference>
<dbReference type="AlphaFoldDB" id="A0A9D2MPN0"/>
<evidence type="ECO:0008006" key="4">
    <source>
        <dbReference type="Google" id="ProtNLM"/>
    </source>
</evidence>
<comment type="caution">
    <text evidence="2">The sequence shown here is derived from an EMBL/GenBank/DDBJ whole genome shotgun (WGS) entry which is preliminary data.</text>
</comment>
<reference evidence="2" key="1">
    <citation type="journal article" date="2021" name="PeerJ">
        <title>Extensive microbial diversity within the chicken gut microbiome revealed by metagenomics and culture.</title>
        <authorList>
            <person name="Gilroy R."/>
            <person name="Ravi A."/>
            <person name="Getino M."/>
            <person name="Pursley I."/>
            <person name="Horton D.L."/>
            <person name="Alikhan N.F."/>
            <person name="Baker D."/>
            <person name="Gharbi K."/>
            <person name="Hall N."/>
            <person name="Watson M."/>
            <person name="Adriaenssens E.M."/>
            <person name="Foster-Nyarko E."/>
            <person name="Jarju S."/>
            <person name="Secka A."/>
            <person name="Antonio M."/>
            <person name="Oren A."/>
            <person name="Chaudhuri R.R."/>
            <person name="La Ragione R."/>
            <person name="Hildebrand F."/>
            <person name="Pallen M.J."/>
        </authorList>
    </citation>
    <scope>NUCLEOTIDE SEQUENCE</scope>
    <source>
        <strain evidence="2">USAMLcec3-2134</strain>
    </source>
</reference>
<dbReference type="Gene3D" id="3.40.50.1820">
    <property type="entry name" value="alpha/beta hydrolase"/>
    <property type="match status" value="1"/>
</dbReference>
<evidence type="ECO:0000313" key="2">
    <source>
        <dbReference type="EMBL" id="HJB90086.1"/>
    </source>
</evidence>
<feature type="compositionally biased region" description="Basic and acidic residues" evidence="1">
    <location>
        <begin position="12"/>
        <end position="25"/>
    </location>
</feature>
<protein>
    <recommendedName>
        <fullName evidence="4">Enterochelin esterase</fullName>
    </recommendedName>
</protein>
<accession>A0A9D2MPN0</accession>
<dbReference type="EMBL" id="DWXE01000005">
    <property type="protein sequence ID" value="HJB90086.1"/>
    <property type="molecule type" value="Genomic_DNA"/>
</dbReference>
<dbReference type="SUPFAM" id="SSF53474">
    <property type="entry name" value="alpha/beta-Hydrolases"/>
    <property type="match status" value="1"/>
</dbReference>
<organism evidence="2 3">
    <name type="scientific">Candidatus Eisenbergiella merdigallinarum</name>
    <dbReference type="NCBI Taxonomy" id="2838552"/>
    <lineage>
        <taxon>Bacteria</taxon>
        <taxon>Bacillati</taxon>
        <taxon>Bacillota</taxon>
        <taxon>Clostridia</taxon>
        <taxon>Lachnospirales</taxon>
        <taxon>Lachnospiraceae</taxon>
        <taxon>Eisenbergiella</taxon>
    </lineage>
</organism>
<dbReference type="GO" id="GO:0016747">
    <property type="term" value="F:acyltransferase activity, transferring groups other than amino-acyl groups"/>
    <property type="evidence" value="ECO:0007669"/>
    <property type="project" value="TreeGrafter"/>
</dbReference>
<dbReference type="InterPro" id="IPR050583">
    <property type="entry name" value="Mycobacterial_A85_antigen"/>
</dbReference>
<proteinExistence type="predicted"/>
<gene>
    <name evidence="2" type="ORF">H9763_01315</name>
</gene>
<sequence length="394" mass="45017">MLHLNRGALENAEKLEKQESGEREGTGIPQDQALSFHRPRPISLTAIHSPAHSQGVFYREDGAPYVRLWMKNACDVELAVGREKYIFLEVERDVWELTLELEAGYYDAVLLVDGVEVLSPWLPIGFGAGHPRNFLEIGPAAEYLERGDAPRGKLCHEYFFSCVTGREETCLVYLPPDYEKHPDPLPVLYLQHGYGENETAWVWQGRIAAILENLLAKGRAKPMVIVMADGMLYGTEEDGLCHARYPEFLIRDLIPFIGRNYRVREDREGRAVAGLSMGSMQASMAAFAHPELFAWIGLFGGFLRNYIGVEEADGTHLQEALRDPESFFGQNRLLFRSIGREDVFFRFFLEEDQICSDNGIPCVRRVYDGGHDWNVWRRSAHDFLQLLFQEEKRE</sequence>
<name>A0A9D2MPN0_9FIRM</name>
<dbReference type="InterPro" id="IPR029058">
    <property type="entry name" value="AB_hydrolase_fold"/>
</dbReference>
<reference evidence="2" key="2">
    <citation type="submission" date="2021-04" db="EMBL/GenBank/DDBJ databases">
        <authorList>
            <person name="Gilroy R."/>
        </authorList>
    </citation>
    <scope>NUCLEOTIDE SEQUENCE</scope>
    <source>
        <strain evidence="2">USAMLcec3-2134</strain>
    </source>
</reference>
<feature type="region of interest" description="Disordered" evidence="1">
    <location>
        <begin position="12"/>
        <end position="33"/>
    </location>
</feature>
<dbReference type="Pfam" id="PF00756">
    <property type="entry name" value="Esterase"/>
    <property type="match status" value="1"/>
</dbReference>
<dbReference type="InterPro" id="IPR000801">
    <property type="entry name" value="Esterase-like"/>
</dbReference>
<dbReference type="PANTHER" id="PTHR48098:SF1">
    <property type="entry name" value="DIACYLGLYCEROL ACYLTRANSFERASE_MYCOLYLTRANSFERASE AG85A"/>
    <property type="match status" value="1"/>
</dbReference>
<evidence type="ECO:0000313" key="3">
    <source>
        <dbReference type="Proteomes" id="UP000886883"/>
    </source>
</evidence>
<dbReference type="Proteomes" id="UP000886883">
    <property type="component" value="Unassembled WGS sequence"/>
</dbReference>
<evidence type="ECO:0000256" key="1">
    <source>
        <dbReference type="SAM" id="MobiDB-lite"/>
    </source>
</evidence>